<sequence>MRLWSLHPQHLDRAGLVAGWREALLAQAVLAGRTKGYRHHPQLVRFTATPKPLESIGAFLSGLRDEAELRGYQFDASRILEPAAEVAQIPVTQGQITFEWHHLGKKLMRRSPEDAHRWEHSGPSPHPLFIVVSGEMERWERP</sequence>
<keyword evidence="2" id="KW-1185">Reference proteome</keyword>
<proteinExistence type="predicted"/>
<organism evidence="1 2">
    <name type="scientific">Pseudoclavibacter endophyticus</name>
    <dbReference type="NCBI Taxonomy" id="1778590"/>
    <lineage>
        <taxon>Bacteria</taxon>
        <taxon>Bacillati</taxon>
        <taxon>Actinomycetota</taxon>
        <taxon>Actinomycetes</taxon>
        <taxon>Micrococcales</taxon>
        <taxon>Microbacteriaceae</taxon>
        <taxon>Pseudoclavibacter</taxon>
    </lineage>
</organism>
<evidence type="ECO:0000313" key="2">
    <source>
        <dbReference type="Proteomes" id="UP000431744"/>
    </source>
</evidence>
<dbReference type="Pfam" id="PF03013">
    <property type="entry name" value="Pyr_excise"/>
    <property type="match status" value="1"/>
</dbReference>
<protein>
    <submittedName>
        <fullName evidence="1">Pyrimidine dimer DNA glycosylase</fullName>
    </submittedName>
</protein>
<accession>A0A6H9WWJ8</accession>
<dbReference type="InterPro" id="IPR004260">
    <property type="entry name" value="Pyr-dimer_DNA_glycosylase"/>
</dbReference>
<dbReference type="RefSeq" id="WP_158029152.1">
    <property type="nucleotide sequence ID" value="NZ_BMHG01000001.1"/>
</dbReference>
<dbReference type="Proteomes" id="UP000431744">
    <property type="component" value="Unassembled WGS sequence"/>
</dbReference>
<comment type="caution">
    <text evidence="1">The sequence shown here is derived from an EMBL/GenBank/DDBJ whole genome shotgun (WGS) entry which is preliminary data.</text>
</comment>
<dbReference type="EMBL" id="WBJY01000001">
    <property type="protein sequence ID" value="KAB1650560.1"/>
    <property type="molecule type" value="Genomic_DNA"/>
</dbReference>
<name>A0A6H9WWJ8_9MICO</name>
<evidence type="ECO:0000313" key="1">
    <source>
        <dbReference type="EMBL" id="KAB1650560.1"/>
    </source>
</evidence>
<gene>
    <name evidence="1" type="ORF">F8O04_07535</name>
</gene>
<dbReference type="AlphaFoldDB" id="A0A6H9WWJ8"/>
<dbReference type="OrthoDB" id="3253436at2"/>
<reference evidence="1 2" key="1">
    <citation type="submission" date="2019-09" db="EMBL/GenBank/DDBJ databases">
        <title>Phylogeny of genus Pseudoclavibacter and closely related genus.</title>
        <authorList>
            <person name="Li Y."/>
        </authorList>
    </citation>
    <scope>NUCLEOTIDE SEQUENCE [LARGE SCALE GENOMIC DNA]</scope>
    <source>
        <strain evidence="1 2">EGI 60007</strain>
    </source>
</reference>